<dbReference type="PANTHER" id="PTHR30613">
    <property type="entry name" value="UNCHARACTERIZED PROTEIN YBIU-RELATED"/>
    <property type="match status" value="1"/>
</dbReference>
<sequence length="1415" mass="154718">MSLPKILTRSSIRTASTSSSAQLTKAAGDISSVFPSLRKDYKPEPLPPRFKDLKERIFQENEQALKRSWERLLPSLEEEVQKIRSKGSDIIPSVEYADVVSGNVAPDTLAEIRHRGSVVVRNVLPRNEARGYKEQIEDYVAANKERVKAFPPDSPAVFELYWTPSQANARAHANMLETQRFLQTLWHSSDPNTRISTRNPLTYADRLRIRQPGDGKFTLGPHIDGGSLERWEDDEYSKVYAKILEGKWEEYDPWDAKHRVTAKMDLYNGAGACSMLRFFQGWLSMSNTAPGEGSLHVCPMLVHSTAYTILRPFFDAETLQPALDSTFPGSVPGACQEYNPVTHPHLELETTMVSVPEVAPGDYVAWHCDSLHSVDKEHRGKGDSSVLYIPATPMCDMNIDYLLKQRRAALDYSPPWDFPGAGGPGEMGFKGALDWSSINQDGQHAMGLGEQPWEITDDMTEGERKVVAAANKACFGRATLFLAAVPSTLAIYPDEVGHVDFHHALLGVPSSKSTFFHRPSASSNAALLYTLSENSLLGAVNPKDGSLLWRQNLTRPARLPDHDAEGLLRASDGTNAVVSALGDYVFAWSALDGKLLWEIWSPGMPIVDIELLELVDASAAPSTRDAIALSGGQWGSVKRLDGQTGEIKWEHHDESGDIPFQVSSSSTDVFYISLQSALLKGHKIRVTALDPLTGRQTHQQVLNSESDVSGPESILFVGANTAFPIIAWADKSHKTLKVNVIGTKQVTTVNVENTSGDEIKSIQIHAPRSLNAQPHFLVQYETASGSWAEVYHVDLTSTKVSKAYSLPYLKGWSVFTTSTKDANVYFTRVTDSETTVVSSASHGILGRWPQHHPLERAVHAVSDLAVKGDSVAARSAIVLDYGDWQLIQNGAIGWTRPEALSGALAASWADVDSQKDLAHQLEVEGHENLIGAYIHRVKRHLKDLEHLPDWLKELPKRILTSLLADEVSNLDGFGVSKPIIVATENGRVYALDSGNHGRVSWSVKAAESDTWNVKAILTEPGLATVYADDGSSVSLNVTTGDITQRSPATGKIRSIAVLKDGASSGTIGINENGEPVGFFDRPGFFVTQGADGRVLGWSTKDSQSPVWEFLPASGEKIIRATARPSHDPVASIGKVLGNRSVLYKYLTPNAALVTAIGESSATFYLLDAVTGKVLHASTHKGVDTTQPIASTISENWFAYSFYAESSDPSDSRGYQLVVSEMYESPIPNDRGPLGSASNYSALTNLPLPHVISQSFIISEPISHMAVTQTRQGITTRQLIAVLPESNAIVGIPRPVLDPRRPIGRDPTPNEAEEGLIKYAPFLEFDGRWYISHARQVTGVNTVLSEPTLLESTSLIFAFGNDIFATRTTPSQAFDILGKGFSKLQLLMTIVALAIGVSILAPIARKKKIDTLWKAR</sequence>
<evidence type="ECO:0000256" key="1">
    <source>
        <dbReference type="SAM" id="Phobius"/>
    </source>
</evidence>
<keyword evidence="1" id="KW-0472">Membrane</keyword>
<dbReference type="InterPro" id="IPR058545">
    <property type="entry name" value="Beta-prop_EMC1_1st"/>
</dbReference>
<dbReference type="InterPro" id="IPR027443">
    <property type="entry name" value="IPNS-like_sf"/>
</dbReference>
<accession>A0ABR4K288</accession>
<keyword evidence="5" id="KW-1185">Reference proteome</keyword>
<evidence type="ECO:0000259" key="3">
    <source>
        <dbReference type="Pfam" id="PF25293"/>
    </source>
</evidence>
<protein>
    <recommendedName>
        <fullName evidence="6">ER membrane protein complex subunit 1 C-terminal domain-containing protein</fullName>
    </recommendedName>
</protein>
<feature type="domain" description="EMC1 first beta-propeller" evidence="3">
    <location>
        <begin position="490"/>
        <end position="898"/>
    </location>
</feature>
<dbReference type="Gene3D" id="2.60.120.330">
    <property type="entry name" value="B-lactam Antibiotic, Isopenicillin N Synthase, Chain"/>
    <property type="match status" value="1"/>
</dbReference>
<dbReference type="Pfam" id="PF07774">
    <property type="entry name" value="EMC1_C"/>
    <property type="match status" value="1"/>
</dbReference>
<dbReference type="Pfam" id="PF07350">
    <property type="entry name" value="Gig2-like"/>
    <property type="match status" value="1"/>
</dbReference>
<dbReference type="SMART" id="SM00564">
    <property type="entry name" value="PQQ"/>
    <property type="match status" value="4"/>
</dbReference>
<evidence type="ECO:0008006" key="6">
    <source>
        <dbReference type="Google" id="ProtNLM"/>
    </source>
</evidence>
<dbReference type="InterPro" id="IPR011678">
    <property type="entry name" value="EMC1_C"/>
</dbReference>
<keyword evidence="1" id="KW-0812">Transmembrane</keyword>
<evidence type="ECO:0000313" key="4">
    <source>
        <dbReference type="EMBL" id="KAL2846445.1"/>
    </source>
</evidence>
<keyword evidence="1" id="KW-1133">Transmembrane helix</keyword>
<dbReference type="EMBL" id="JBFXLU010000063">
    <property type="protein sequence ID" value="KAL2846445.1"/>
    <property type="molecule type" value="Genomic_DNA"/>
</dbReference>
<feature type="transmembrane region" description="Helical" evidence="1">
    <location>
        <begin position="1383"/>
        <end position="1403"/>
    </location>
</feature>
<dbReference type="PANTHER" id="PTHR30613:SF1">
    <property type="entry name" value="DUF1479 DOMAIN PROTEIN (AFU_ORTHOLOGUE AFUA_5G09280)"/>
    <property type="match status" value="1"/>
</dbReference>
<gene>
    <name evidence="4" type="ORF">BJY01DRAFT_234590</name>
</gene>
<dbReference type="InterPro" id="IPR010856">
    <property type="entry name" value="Gig2-like"/>
</dbReference>
<proteinExistence type="predicted"/>
<evidence type="ECO:0000313" key="5">
    <source>
        <dbReference type="Proteomes" id="UP001610446"/>
    </source>
</evidence>
<dbReference type="InterPro" id="IPR011047">
    <property type="entry name" value="Quinoprotein_ADH-like_sf"/>
</dbReference>
<name>A0ABR4K288_9EURO</name>
<organism evidence="4 5">
    <name type="scientific">Aspergillus pseudoustus</name>
    <dbReference type="NCBI Taxonomy" id="1810923"/>
    <lineage>
        <taxon>Eukaryota</taxon>
        <taxon>Fungi</taxon>
        <taxon>Dikarya</taxon>
        <taxon>Ascomycota</taxon>
        <taxon>Pezizomycotina</taxon>
        <taxon>Eurotiomycetes</taxon>
        <taxon>Eurotiomycetidae</taxon>
        <taxon>Eurotiales</taxon>
        <taxon>Aspergillaceae</taxon>
        <taxon>Aspergillus</taxon>
        <taxon>Aspergillus subgen. Nidulantes</taxon>
    </lineage>
</organism>
<dbReference type="Proteomes" id="UP001610446">
    <property type="component" value="Unassembled WGS sequence"/>
</dbReference>
<dbReference type="Pfam" id="PF25293">
    <property type="entry name" value="Beta-prop_EMC1_N"/>
    <property type="match status" value="1"/>
</dbReference>
<evidence type="ECO:0000259" key="2">
    <source>
        <dbReference type="Pfam" id="PF07774"/>
    </source>
</evidence>
<comment type="caution">
    <text evidence="4">The sequence shown here is derived from an EMBL/GenBank/DDBJ whole genome shotgun (WGS) entry which is preliminary data.</text>
</comment>
<dbReference type="InterPro" id="IPR015943">
    <property type="entry name" value="WD40/YVTN_repeat-like_dom_sf"/>
</dbReference>
<dbReference type="InterPro" id="IPR018391">
    <property type="entry name" value="PQQ_b-propeller_rpt"/>
</dbReference>
<dbReference type="SUPFAM" id="SSF50998">
    <property type="entry name" value="Quinoprotein alcohol dehydrogenase-like"/>
    <property type="match status" value="2"/>
</dbReference>
<feature type="domain" description="ER membrane protein complex subunit 1 C-terminal" evidence="2">
    <location>
        <begin position="1193"/>
        <end position="1412"/>
    </location>
</feature>
<dbReference type="SUPFAM" id="SSF51197">
    <property type="entry name" value="Clavaminate synthase-like"/>
    <property type="match status" value="1"/>
</dbReference>
<reference evidence="4 5" key="1">
    <citation type="submission" date="2024-07" db="EMBL/GenBank/DDBJ databases">
        <title>Section-level genome sequencing and comparative genomics of Aspergillus sections Usti and Cavernicolus.</title>
        <authorList>
            <consortium name="Lawrence Berkeley National Laboratory"/>
            <person name="Nybo J.L."/>
            <person name="Vesth T.C."/>
            <person name="Theobald S."/>
            <person name="Frisvad J.C."/>
            <person name="Larsen T.O."/>
            <person name="Kjaerboelling I."/>
            <person name="Rothschild-Mancinelli K."/>
            <person name="Lyhne E.K."/>
            <person name="Kogle M.E."/>
            <person name="Barry K."/>
            <person name="Clum A."/>
            <person name="Na H."/>
            <person name="Ledsgaard L."/>
            <person name="Lin J."/>
            <person name="Lipzen A."/>
            <person name="Kuo A."/>
            <person name="Riley R."/>
            <person name="Mondo S."/>
            <person name="Labutti K."/>
            <person name="Haridas S."/>
            <person name="Pangalinan J."/>
            <person name="Salamov A.A."/>
            <person name="Simmons B.A."/>
            <person name="Magnuson J.K."/>
            <person name="Chen J."/>
            <person name="Drula E."/>
            <person name="Henrissat B."/>
            <person name="Wiebenga A."/>
            <person name="Lubbers R.J."/>
            <person name="Gomes A.C."/>
            <person name="Makela M.R."/>
            <person name="Stajich J."/>
            <person name="Grigoriev I.V."/>
            <person name="Mortensen U.H."/>
            <person name="De Vries R.P."/>
            <person name="Baker S.E."/>
            <person name="Andersen M.R."/>
        </authorList>
    </citation>
    <scope>NUCLEOTIDE SEQUENCE [LARGE SCALE GENOMIC DNA]</scope>
    <source>
        <strain evidence="4 5">CBS 123904</strain>
    </source>
</reference>
<dbReference type="Gene3D" id="2.130.10.10">
    <property type="entry name" value="YVTN repeat-like/Quinoprotein amine dehydrogenase"/>
    <property type="match status" value="2"/>
</dbReference>